<name>H5TF93_9ALTE</name>
<reference evidence="1 2" key="2">
    <citation type="journal article" date="2017" name="Antonie Van Leeuwenhoek">
        <title>Rhizobium rhizosphaerae sp. nov., a novel species isolated from rice rhizosphere.</title>
        <authorList>
            <person name="Zhao J.J."/>
            <person name="Zhang J."/>
            <person name="Zhang R.J."/>
            <person name="Zhang C.W."/>
            <person name="Yin H.Q."/>
            <person name="Zhang X.X."/>
        </authorList>
    </citation>
    <scope>NUCLEOTIDE SEQUENCE [LARGE SCALE GENOMIC DNA]</scope>
    <source>
        <strain evidence="1 2">ACAM 611</strain>
    </source>
</reference>
<evidence type="ECO:0000313" key="2">
    <source>
        <dbReference type="Proteomes" id="UP000053586"/>
    </source>
</evidence>
<keyword evidence="2" id="KW-1185">Reference proteome</keyword>
<accession>H5TF93</accession>
<gene>
    <name evidence="1" type="ORF">GPUN_2906</name>
</gene>
<evidence type="ECO:0000313" key="1">
    <source>
        <dbReference type="EMBL" id="GAB57020.1"/>
    </source>
</evidence>
<sequence length="41" mass="4676">MLNQFSDMDIIATEKVADEIYKEQPNLFSIRNSVKSDGEKA</sequence>
<dbReference type="EMBL" id="BAET01000033">
    <property type="protein sequence ID" value="GAB57020.1"/>
    <property type="molecule type" value="Genomic_DNA"/>
</dbReference>
<dbReference type="AlphaFoldDB" id="H5TF93"/>
<dbReference type="Proteomes" id="UP000053586">
    <property type="component" value="Unassembled WGS sequence"/>
</dbReference>
<comment type="caution">
    <text evidence="1">The sequence shown here is derived from an EMBL/GenBank/DDBJ whole genome shotgun (WGS) entry which is preliminary data.</text>
</comment>
<protein>
    <submittedName>
        <fullName evidence="1">Uncharacterized protein</fullName>
    </submittedName>
</protein>
<reference evidence="1 2" key="1">
    <citation type="journal article" date="2012" name="J. Bacteriol.">
        <title>Genome sequence of proteorhodopsin-containing sea ice bacterium Glaciecola punicea ACAM 611T.</title>
        <authorList>
            <person name="Qin Q.-L."/>
            <person name="Xie B.-B."/>
            <person name="Shu Y.-L."/>
            <person name="Rong J.-C."/>
            <person name="Zhao D.-L."/>
            <person name="Zhang X.-Y."/>
            <person name="Chen X.-L."/>
            <person name="Zhou B.-C."/>
            <person name="Zhanga Y.-Z."/>
        </authorList>
    </citation>
    <scope>NUCLEOTIDE SEQUENCE [LARGE SCALE GENOMIC DNA]</scope>
    <source>
        <strain evidence="1 2">ACAM 611</strain>
    </source>
</reference>
<organism evidence="1 2">
    <name type="scientific">Glaciecola punicea ACAM 611</name>
    <dbReference type="NCBI Taxonomy" id="1121923"/>
    <lineage>
        <taxon>Bacteria</taxon>
        <taxon>Pseudomonadati</taxon>
        <taxon>Pseudomonadota</taxon>
        <taxon>Gammaproteobacteria</taxon>
        <taxon>Alteromonadales</taxon>
        <taxon>Alteromonadaceae</taxon>
        <taxon>Glaciecola</taxon>
    </lineage>
</organism>
<proteinExistence type="predicted"/>